<keyword evidence="1" id="KW-1133">Transmembrane helix</keyword>
<keyword evidence="3" id="KW-1185">Reference proteome</keyword>
<dbReference type="RefSeq" id="WP_014957631.1">
    <property type="nucleotide sequence ID" value="NZ_FNLL01000003.1"/>
</dbReference>
<name>A0A1H2EYA4_9BACT</name>
<evidence type="ECO:0000313" key="3">
    <source>
        <dbReference type="Proteomes" id="UP000199608"/>
    </source>
</evidence>
<evidence type="ECO:0000313" key="2">
    <source>
        <dbReference type="EMBL" id="SDT99963.1"/>
    </source>
</evidence>
<dbReference type="AlphaFoldDB" id="A0A1H2EYA4"/>
<keyword evidence="1" id="KW-0812">Transmembrane</keyword>
<accession>A0A1H2EYA4</accession>
<evidence type="ECO:0000256" key="1">
    <source>
        <dbReference type="SAM" id="Phobius"/>
    </source>
</evidence>
<keyword evidence="1" id="KW-0472">Membrane</keyword>
<dbReference type="EMBL" id="FNLL01000003">
    <property type="protein sequence ID" value="SDT99963.1"/>
    <property type="molecule type" value="Genomic_DNA"/>
</dbReference>
<dbReference type="NCBIfam" id="TIGR02532">
    <property type="entry name" value="IV_pilin_GFxxxE"/>
    <property type="match status" value="1"/>
</dbReference>
<gene>
    <name evidence="2" type="ORF">SAMN04487931_103426</name>
</gene>
<dbReference type="PROSITE" id="PS00409">
    <property type="entry name" value="PROKAR_NTER_METHYL"/>
    <property type="match status" value="1"/>
</dbReference>
<organism evidence="2 3">
    <name type="scientific">Desulfobacula phenolica</name>
    <dbReference type="NCBI Taxonomy" id="90732"/>
    <lineage>
        <taxon>Bacteria</taxon>
        <taxon>Pseudomonadati</taxon>
        <taxon>Thermodesulfobacteriota</taxon>
        <taxon>Desulfobacteria</taxon>
        <taxon>Desulfobacterales</taxon>
        <taxon>Desulfobacteraceae</taxon>
        <taxon>Desulfobacula</taxon>
    </lineage>
</organism>
<reference evidence="3" key="1">
    <citation type="submission" date="2016-10" db="EMBL/GenBank/DDBJ databases">
        <authorList>
            <person name="Varghese N."/>
            <person name="Submissions S."/>
        </authorList>
    </citation>
    <scope>NUCLEOTIDE SEQUENCE [LARGE SCALE GENOMIC DNA]</scope>
    <source>
        <strain evidence="3">DSM 3384</strain>
    </source>
</reference>
<dbReference type="Proteomes" id="UP000199608">
    <property type="component" value="Unassembled WGS sequence"/>
</dbReference>
<feature type="transmembrane region" description="Helical" evidence="1">
    <location>
        <begin position="12"/>
        <end position="32"/>
    </location>
</feature>
<proteinExistence type="predicted"/>
<protein>
    <submittedName>
        <fullName evidence="2">Type IV pilus assembly protein PilV</fullName>
    </submittedName>
</protein>
<sequence length="188" mass="20513">MLITKNTEGFTLIEVMITMLVLTLGLTAMAVMQMQAMKGNKTAFSRTSANSIALTFLEELKRLPFDDTNLDTAGTPLSTIDSDLDIGITLDSAGNTLSPAPNPALADHQYIPANFPSFSNMFQVNGNNIVDSTGNEFQLFWNVNKTPVSFGGNSYTPFCTLRLFMYWNTPMGNNSLSITTIKFNNTGA</sequence>
<dbReference type="InterPro" id="IPR012902">
    <property type="entry name" value="N_methyl_site"/>
</dbReference>
<dbReference type="Pfam" id="PF07963">
    <property type="entry name" value="N_methyl"/>
    <property type="match status" value="1"/>
</dbReference>